<evidence type="ECO:0000313" key="1">
    <source>
        <dbReference type="EMBL" id="TWT80156.1"/>
    </source>
</evidence>
<organism evidence="1 2">
    <name type="scientific">Novipirellula herctigrandis</name>
    <dbReference type="NCBI Taxonomy" id="2527986"/>
    <lineage>
        <taxon>Bacteria</taxon>
        <taxon>Pseudomonadati</taxon>
        <taxon>Planctomycetota</taxon>
        <taxon>Planctomycetia</taxon>
        <taxon>Pirellulales</taxon>
        <taxon>Pirellulaceae</taxon>
        <taxon>Novipirellula</taxon>
    </lineage>
</organism>
<dbReference type="AlphaFoldDB" id="A0A5C5YZI4"/>
<accession>A0A5C5YZI4</accession>
<proteinExistence type="predicted"/>
<name>A0A5C5YZI4_9BACT</name>
<protein>
    <submittedName>
        <fullName evidence="1">Uncharacterized protein</fullName>
    </submittedName>
</protein>
<dbReference type="Proteomes" id="UP000315010">
    <property type="component" value="Unassembled WGS sequence"/>
</dbReference>
<keyword evidence="2" id="KW-1185">Reference proteome</keyword>
<gene>
    <name evidence="1" type="ORF">CA13_15690</name>
</gene>
<dbReference type="EMBL" id="SJPJ01000001">
    <property type="protein sequence ID" value="TWT80156.1"/>
    <property type="molecule type" value="Genomic_DNA"/>
</dbReference>
<sequence length="39" mass="4407">MSFDLHRESLKVLTTFAAPPILGFSLDEAQGRQFDSRKP</sequence>
<evidence type="ECO:0000313" key="2">
    <source>
        <dbReference type="Proteomes" id="UP000315010"/>
    </source>
</evidence>
<reference evidence="1 2" key="1">
    <citation type="submission" date="2019-02" db="EMBL/GenBank/DDBJ databases">
        <title>Deep-cultivation of Planctomycetes and their phenomic and genomic characterization uncovers novel biology.</title>
        <authorList>
            <person name="Wiegand S."/>
            <person name="Jogler M."/>
            <person name="Boedeker C."/>
            <person name="Pinto D."/>
            <person name="Vollmers J."/>
            <person name="Rivas-Marin E."/>
            <person name="Kohn T."/>
            <person name="Peeters S.H."/>
            <person name="Heuer A."/>
            <person name="Rast P."/>
            <person name="Oberbeckmann S."/>
            <person name="Bunk B."/>
            <person name="Jeske O."/>
            <person name="Meyerdierks A."/>
            <person name="Storesund J.E."/>
            <person name="Kallscheuer N."/>
            <person name="Luecker S."/>
            <person name="Lage O.M."/>
            <person name="Pohl T."/>
            <person name="Merkel B.J."/>
            <person name="Hornburger P."/>
            <person name="Mueller R.-W."/>
            <person name="Bruemmer F."/>
            <person name="Labrenz M."/>
            <person name="Spormann A.M."/>
            <person name="Op Den Camp H."/>
            <person name="Overmann J."/>
            <person name="Amann R."/>
            <person name="Jetten M.S.M."/>
            <person name="Mascher T."/>
            <person name="Medema M.H."/>
            <person name="Devos D.P."/>
            <person name="Kaster A.-K."/>
            <person name="Ovreas L."/>
            <person name="Rohde M."/>
            <person name="Galperin M.Y."/>
            <person name="Jogler C."/>
        </authorList>
    </citation>
    <scope>NUCLEOTIDE SEQUENCE [LARGE SCALE GENOMIC DNA]</scope>
    <source>
        <strain evidence="1 2">CA13</strain>
    </source>
</reference>
<comment type="caution">
    <text evidence="1">The sequence shown here is derived from an EMBL/GenBank/DDBJ whole genome shotgun (WGS) entry which is preliminary data.</text>
</comment>